<keyword evidence="1" id="KW-0560">Oxidoreductase</keyword>
<accession>A0A1I4UPB5</accession>
<name>A0A1I4UPB5_9HYPH</name>
<evidence type="ECO:0000313" key="1">
    <source>
        <dbReference type="EMBL" id="PKR88317.1"/>
    </source>
</evidence>
<dbReference type="EMBL" id="PJNW01000012">
    <property type="protein sequence ID" value="PKR88317.1"/>
    <property type="molecule type" value="Genomic_DNA"/>
</dbReference>
<organism evidence="1 2">
    <name type="scientific">Pleomorphomonas diazotrophica</name>
    <dbReference type="NCBI Taxonomy" id="1166257"/>
    <lineage>
        <taxon>Bacteria</taxon>
        <taxon>Pseudomonadati</taxon>
        <taxon>Pseudomonadota</taxon>
        <taxon>Alphaproteobacteria</taxon>
        <taxon>Hyphomicrobiales</taxon>
        <taxon>Pleomorphomonadaceae</taxon>
        <taxon>Pleomorphomonas</taxon>
    </lineage>
</organism>
<reference evidence="1 2" key="1">
    <citation type="submission" date="2017-12" db="EMBL/GenBank/DDBJ databases">
        <title>Anaerobic carbon monoxide metabolism by Pleomorphomonas carboxyditropha sp. nov., a new mesophilic hydrogenogenic carboxidotroph.</title>
        <authorList>
            <person name="Esquivel-Elizondo S."/>
            <person name="Krajmalnik-Brown R."/>
        </authorList>
    </citation>
    <scope>NUCLEOTIDE SEQUENCE [LARGE SCALE GENOMIC DNA]</scope>
    <source>
        <strain evidence="1 2">R5-392</strain>
    </source>
</reference>
<sequence>MSGTNHVGLTPGQVQSFIDDGFVRIDNAFSAELAKACRDELWADIGLSPDAPETWDRPVVRVASKSSAPFVEAANTPRLLKAYDQLVGEGRWLAPMGLGTFPIRFPSPDAPGDDGWHVDMSFGDSPDFMEWRANVKSSGRALLMLFLFSDVGPQDAPTRIRRGSHATIARELLPHGEKGASLRQLSAGGYASTEGCEVELATGAAGTVYLCHPFIVHAAQPHRGKEPRFMAQPPLLPRGEFDPALPPSPVQIAIRRACGLTFPEVKAQG</sequence>
<comment type="caution">
    <text evidence="1">The sequence shown here is derived from an EMBL/GenBank/DDBJ whole genome shotgun (WGS) entry which is preliminary data.</text>
</comment>
<proteinExistence type="predicted"/>
<dbReference type="AlphaFoldDB" id="A0A1I4UPB5"/>
<dbReference type="Pfam" id="PF05721">
    <property type="entry name" value="PhyH"/>
    <property type="match status" value="1"/>
</dbReference>
<keyword evidence="2" id="KW-1185">Reference proteome</keyword>
<gene>
    <name evidence="1" type="ORF">CXZ10_14950</name>
</gene>
<dbReference type="Gene3D" id="2.60.120.620">
    <property type="entry name" value="q2cbj1_9rhob like domain"/>
    <property type="match status" value="1"/>
</dbReference>
<dbReference type="OrthoDB" id="9798771at2"/>
<protein>
    <submittedName>
        <fullName evidence="1">Phytanoyl-CoA dioxygenase</fullName>
    </submittedName>
</protein>
<dbReference type="SUPFAM" id="SSF51197">
    <property type="entry name" value="Clavaminate synthase-like"/>
    <property type="match status" value="1"/>
</dbReference>
<dbReference type="Proteomes" id="UP000233491">
    <property type="component" value="Unassembled WGS sequence"/>
</dbReference>
<evidence type="ECO:0000313" key="2">
    <source>
        <dbReference type="Proteomes" id="UP000233491"/>
    </source>
</evidence>
<dbReference type="RefSeq" id="WP_101290160.1">
    <property type="nucleotide sequence ID" value="NZ_FOUQ01000008.1"/>
</dbReference>
<dbReference type="GO" id="GO:0016706">
    <property type="term" value="F:2-oxoglutarate-dependent dioxygenase activity"/>
    <property type="evidence" value="ECO:0007669"/>
    <property type="project" value="UniProtKB-ARBA"/>
</dbReference>
<keyword evidence="1" id="KW-0223">Dioxygenase</keyword>
<dbReference type="InterPro" id="IPR008775">
    <property type="entry name" value="Phytyl_CoA_dOase-like"/>
</dbReference>